<organism evidence="2 3">
    <name type="scientific">Spodoptera exigua</name>
    <name type="common">Beet armyworm</name>
    <name type="synonym">Noctua fulgens</name>
    <dbReference type="NCBI Taxonomy" id="7107"/>
    <lineage>
        <taxon>Eukaryota</taxon>
        <taxon>Metazoa</taxon>
        <taxon>Ecdysozoa</taxon>
        <taxon>Arthropoda</taxon>
        <taxon>Hexapoda</taxon>
        <taxon>Insecta</taxon>
        <taxon>Pterygota</taxon>
        <taxon>Neoptera</taxon>
        <taxon>Endopterygota</taxon>
        <taxon>Lepidoptera</taxon>
        <taxon>Glossata</taxon>
        <taxon>Ditrysia</taxon>
        <taxon>Noctuoidea</taxon>
        <taxon>Noctuidae</taxon>
        <taxon>Amphipyrinae</taxon>
        <taxon>Spodoptera</taxon>
    </lineage>
</organism>
<dbReference type="EMBL" id="JACKWZ010000014">
    <property type="protein sequence ID" value="KAF9422703.1"/>
    <property type="molecule type" value="Genomic_DNA"/>
</dbReference>
<feature type="region of interest" description="Disordered" evidence="1">
    <location>
        <begin position="69"/>
        <end position="92"/>
    </location>
</feature>
<name>A0A835GR22_SPOEX</name>
<gene>
    <name evidence="2" type="ORF">HW555_001697</name>
</gene>
<sequence>MENLLKINEADYKKDIGKDIGRQRHLPAPDATLSDLDTFVGYENRLLLGDCEVIDRGGRRAWITRRGPSAGGAPVCVTDHGGAGGARPAATVKRARRIRAAPRLKAIRPPGLADARLARATPEP</sequence>
<proteinExistence type="predicted"/>
<evidence type="ECO:0000256" key="1">
    <source>
        <dbReference type="SAM" id="MobiDB-lite"/>
    </source>
</evidence>
<comment type="caution">
    <text evidence="2">The sequence shown here is derived from an EMBL/GenBank/DDBJ whole genome shotgun (WGS) entry which is preliminary data.</text>
</comment>
<dbReference type="AlphaFoldDB" id="A0A835GR22"/>
<evidence type="ECO:0000313" key="2">
    <source>
        <dbReference type="EMBL" id="KAF9422703.1"/>
    </source>
</evidence>
<dbReference type="Proteomes" id="UP000648187">
    <property type="component" value="Unassembled WGS sequence"/>
</dbReference>
<evidence type="ECO:0000313" key="3">
    <source>
        <dbReference type="Proteomes" id="UP000648187"/>
    </source>
</evidence>
<reference evidence="2" key="1">
    <citation type="submission" date="2020-08" db="EMBL/GenBank/DDBJ databases">
        <title>Spodoptera exigua strain:BAW_Kor-Di-RS1 Genome sequencing and assembly.</title>
        <authorList>
            <person name="Kim J."/>
            <person name="Nam H.Y."/>
            <person name="Kwon M."/>
            <person name="Choi J.H."/>
            <person name="Cho S.R."/>
            <person name="Kim G.-H."/>
        </authorList>
    </citation>
    <scope>NUCLEOTIDE SEQUENCE</scope>
    <source>
        <strain evidence="2">BAW_Kor-Di-RS1</strain>
        <tissue evidence="2">Whole-body</tissue>
    </source>
</reference>
<keyword evidence="3" id="KW-1185">Reference proteome</keyword>
<protein>
    <submittedName>
        <fullName evidence="2">Uncharacterized protein</fullName>
    </submittedName>
</protein>
<accession>A0A835GR22</accession>